<keyword evidence="3" id="KW-1185">Reference proteome</keyword>
<sequence length="182" mass="21274">MLERPNLNEYHPYFERYLELVPDKGLQDILKKQLETTINLLSNITSEQAEYQYEEKKWRLKEVVGHMADVERVLSYHLLVIARGDTVSFTPFDKDLFMTNANFRQLDFKDILSDFTIVRQCTSSLISSLPEDSWIRTGTVLNHPMTARALAYIIAGHELHHQTIIKERYLINNNLDSMEKGN</sequence>
<name>A0ABT3DJJ3_9BACI</name>
<dbReference type="Gene3D" id="1.20.120.450">
    <property type="entry name" value="dinb family like domain"/>
    <property type="match status" value="1"/>
</dbReference>
<feature type="domain" description="DinB-like" evidence="1">
    <location>
        <begin position="30"/>
        <end position="164"/>
    </location>
</feature>
<dbReference type="RefSeq" id="WP_264143634.1">
    <property type="nucleotide sequence ID" value="NZ_JAOYEY010000044.1"/>
</dbReference>
<dbReference type="Pfam" id="PF12867">
    <property type="entry name" value="DinB_2"/>
    <property type="match status" value="1"/>
</dbReference>
<organism evidence="2 3">
    <name type="scientific">Metabacillus halosaccharovorans</name>
    <dbReference type="NCBI Taxonomy" id="930124"/>
    <lineage>
        <taxon>Bacteria</taxon>
        <taxon>Bacillati</taxon>
        <taxon>Bacillota</taxon>
        <taxon>Bacilli</taxon>
        <taxon>Bacillales</taxon>
        <taxon>Bacillaceae</taxon>
        <taxon>Metabacillus</taxon>
    </lineage>
</organism>
<dbReference type="EMBL" id="JAOYEY010000044">
    <property type="protein sequence ID" value="MCV9887218.1"/>
    <property type="molecule type" value="Genomic_DNA"/>
</dbReference>
<dbReference type="SUPFAM" id="SSF109854">
    <property type="entry name" value="DinB/YfiT-like putative metalloenzymes"/>
    <property type="match status" value="1"/>
</dbReference>
<reference evidence="2 3" key="1">
    <citation type="submission" date="2022-10" db="EMBL/GenBank/DDBJ databases">
        <title>Draft genome assembly of moderately radiation resistant bacterium Metabacillus halosaccharovorans.</title>
        <authorList>
            <person name="Pal S."/>
            <person name="Gopinathan A."/>
        </authorList>
    </citation>
    <scope>NUCLEOTIDE SEQUENCE [LARGE SCALE GENOMIC DNA]</scope>
    <source>
        <strain evidence="2 3">VITHBRA001</strain>
    </source>
</reference>
<dbReference type="InterPro" id="IPR024775">
    <property type="entry name" value="DinB-like"/>
</dbReference>
<evidence type="ECO:0000313" key="2">
    <source>
        <dbReference type="EMBL" id="MCV9887218.1"/>
    </source>
</evidence>
<evidence type="ECO:0000259" key="1">
    <source>
        <dbReference type="Pfam" id="PF12867"/>
    </source>
</evidence>
<accession>A0ABT3DJJ3</accession>
<evidence type="ECO:0000313" key="3">
    <source>
        <dbReference type="Proteomes" id="UP001526147"/>
    </source>
</evidence>
<dbReference type="InterPro" id="IPR034660">
    <property type="entry name" value="DinB/YfiT-like"/>
</dbReference>
<dbReference type="Proteomes" id="UP001526147">
    <property type="component" value="Unassembled WGS sequence"/>
</dbReference>
<comment type="caution">
    <text evidence="2">The sequence shown here is derived from an EMBL/GenBank/DDBJ whole genome shotgun (WGS) entry which is preliminary data.</text>
</comment>
<proteinExistence type="predicted"/>
<protein>
    <submittedName>
        <fullName evidence="2">DinB family protein</fullName>
    </submittedName>
</protein>
<gene>
    <name evidence="2" type="ORF">OIH86_16380</name>
</gene>